<dbReference type="EMBL" id="FNUJ01000014">
    <property type="protein sequence ID" value="SEF37619.1"/>
    <property type="molecule type" value="Genomic_DNA"/>
</dbReference>
<dbReference type="AlphaFoldDB" id="A0A1H5RH46"/>
<protein>
    <recommendedName>
        <fullName evidence="3">CHAT domain-containing protein</fullName>
    </recommendedName>
</protein>
<evidence type="ECO:0008006" key="3">
    <source>
        <dbReference type="Google" id="ProtNLM"/>
    </source>
</evidence>
<reference evidence="2" key="1">
    <citation type="submission" date="2016-10" db="EMBL/GenBank/DDBJ databases">
        <authorList>
            <person name="Varghese N."/>
            <person name="Submissions S."/>
        </authorList>
    </citation>
    <scope>NUCLEOTIDE SEQUENCE [LARGE SCALE GENOMIC DNA]</scope>
    <source>
        <strain evidence="2">DSM 44654</strain>
    </source>
</reference>
<gene>
    <name evidence="1" type="ORF">SAMN05421837_114180</name>
</gene>
<sequence length="1271" mass="137959">MGYFGEYNHIYFLLDGWTISGLCDRARRGEIVEFVESELVDLAAAPREKSTMVVGGITTPPYMMMPDKFGRTLRYERVEDAETGTFAARLHVDLPEQALYRIGWQSPRHDDDTFEPAPGVVLSVSTTLPWTYDGTTFQAVTSDQPGTVSFLVEIHQSVPQVRDTVIIARAGHERAAIMARADHGTGFVPSFVVGDRTEMPDLLAELTVKHLVSVGFEDDEPGVGDADRLTLVAPDREEAFGPALALAVASGARLRFADVDQLSLSDGSAEWALPDVLGTPLEIFGSATDELVVCESSSAELLISQAVGYASLWGCRIAFLPPVGDVGPFTDAAALAHRANEAVPEPLRMPDATTLTVFTQELPLHLTPTQDGAKWMDRYAVAHLPGQTASTLVPRLLGHAGQPVPPVALGVVFDALGAVATEGAAYEELLAGGLSAPLVLSAERALHRVLHELVHAVDTDLLLIIAHGRDDYLDDGVNERIHDTTIRNWRMRGRPVVINNSCGSWTSTGSAFVAAGARAVVGTLWPVANDLAIRVGERVAGHLHGQELVAAVKDAVSGDPDAAAYLYVGLPHTRVSSRATVDENETITVLTRMLLTLFECMHNLVGANKIDEAEALHQVTVPALRERFLALVKPTQQFQLHLPPPMAQASVADIDSVLAGQSINLLLAIRRVAPYERGRAIAHQLADLADLAFQDLISSDERSGIPTASFDLAHALRYYMFAAACALPVGVVLAEVNEPALAAKARRWLRVAASLIARPDDLDADRDVPDDVLIAQVKTGLKVPARAAGGSGDLHEIDLLQDSGVSRSRVLRQFAELHERLGSQESAARLRGAVEDSSDPTGAYAECVAAAHRLRDAARNSEPVPDGLARRALRLTNSIEPLVSRADHRSDILGALAAYNASRGDHHRAREASAEIARTMTDLGVRPTNPINELAVWYYEHGDFDRSLSCARNNAEVLFKARHFEAAARNCSFAAGVALKAYQQRPENKRLRTFFEYSGRLGRILKAQPAVRAVLSEPNTDIWDNTTSIWQQLAARGDWRLALRGYTAQKAWPQGETRPDYELLANAAHPRNTAAIKQLAADGSLTRAGRVTIDGDFSVDTQVTTYREDVSGEWTAPATVYCLSPSLGDDQSEAVVVAGVAVYELADDRDVRISQERASLRDPAKNEGGFYVETWGSRTLRYDVSVELEPGLIPLMVVYTPKSTASPRTRIQFDTSGCVIELTETGEPWLGEISMFVGKAPELYQRTFTQLPYTMGLDFGTYNRLTGPFGG</sequence>
<proteinExistence type="predicted"/>
<name>A0A1H5RH46_9PSEU</name>
<keyword evidence="2" id="KW-1185">Reference proteome</keyword>
<dbReference type="Proteomes" id="UP000198878">
    <property type="component" value="Unassembled WGS sequence"/>
</dbReference>
<organism evidence="1 2">
    <name type="scientific">Amycolatopsis pretoriensis</name>
    <dbReference type="NCBI Taxonomy" id="218821"/>
    <lineage>
        <taxon>Bacteria</taxon>
        <taxon>Bacillati</taxon>
        <taxon>Actinomycetota</taxon>
        <taxon>Actinomycetes</taxon>
        <taxon>Pseudonocardiales</taxon>
        <taxon>Pseudonocardiaceae</taxon>
        <taxon>Amycolatopsis</taxon>
    </lineage>
</organism>
<evidence type="ECO:0000313" key="1">
    <source>
        <dbReference type="EMBL" id="SEF37619.1"/>
    </source>
</evidence>
<dbReference type="STRING" id="218821.SAMN05421837_114180"/>
<accession>A0A1H5RH46</accession>
<evidence type="ECO:0000313" key="2">
    <source>
        <dbReference type="Proteomes" id="UP000198878"/>
    </source>
</evidence>